<evidence type="ECO:0000313" key="2">
    <source>
        <dbReference type="EMBL" id="KAF2277666.1"/>
    </source>
</evidence>
<dbReference type="AlphaFoldDB" id="A0A6A6JPR0"/>
<protein>
    <submittedName>
        <fullName evidence="2">Uncharacterized protein</fullName>
    </submittedName>
</protein>
<feature type="region of interest" description="Disordered" evidence="1">
    <location>
        <begin position="1"/>
        <end position="68"/>
    </location>
</feature>
<feature type="compositionally biased region" description="Polar residues" evidence="1">
    <location>
        <begin position="35"/>
        <end position="44"/>
    </location>
</feature>
<feature type="compositionally biased region" description="Basic and acidic residues" evidence="1">
    <location>
        <begin position="11"/>
        <end position="21"/>
    </location>
</feature>
<sequence length="363" mass="41970">MFVPRVLRLKGTNEKAREATRRPPRTPVTEFAAQPDQNADSPSSAGPLETEAESHQAKTKQSTEPASSPEYLAQLIAGIELIFTDYAHQDPESVQWLQERYRVVEGEEKYIHLSAVLQHDNISSLKPAACQLSLQKAIRSKRSDYLELSKNGHFVRRRPETYPMRFIPEDSFEIEDDQGVTFWDQRTIYVEPHRRDLFRTPAKVAHWLKEHGGMREKWLPIQAVIPLYNSAGFVVLSGNVTHESVWRKWRRSYQPDKWKVLTKVEHMRHRDEYITLKWKERKEREERRAAKKREGKRMEKKGTKRSIADAGLEEDDLHGAGTNIDENQEPRTTPLPYLTKRKKTSAASERTGDAGAMDTLDST</sequence>
<accession>A0A6A6JPR0</accession>
<dbReference type="Proteomes" id="UP000800097">
    <property type="component" value="Unassembled WGS sequence"/>
</dbReference>
<dbReference type="EMBL" id="ML986490">
    <property type="protein sequence ID" value="KAF2277666.1"/>
    <property type="molecule type" value="Genomic_DNA"/>
</dbReference>
<proteinExistence type="predicted"/>
<feature type="region of interest" description="Disordered" evidence="1">
    <location>
        <begin position="284"/>
        <end position="363"/>
    </location>
</feature>
<gene>
    <name evidence="2" type="ORF">EI97DRAFT_375139</name>
</gene>
<keyword evidence="3" id="KW-1185">Reference proteome</keyword>
<organism evidence="2 3">
    <name type="scientific">Westerdykella ornata</name>
    <dbReference type="NCBI Taxonomy" id="318751"/>
    <lineage>
        <taxon>Eukaryota</taxon>
        <taxon>Fungi</taxon>
        <taxon>Dikarya</taxon>
        <taxon>Ascomycota</taxon>
        <taxon>Pezizomycotina</taxon>
        <taxon>Dothideomycetes</taxon>
        <taxon>Pleosporomycetidae</taxon>
        <taxon>Pleosporales</taxon>
        <taxon>Sporormiaceae</taxon>
        <taxon>Westerdykella</taxon>
    </lineage>
</organism>
<evidence type="ECO:0000313" key="3">
    <source>
        <dbReference type="Proteomes" id="UP000800097"/>
    </source>
</evidence>
<reference evidence="2" key="1">
    <citation type="journal article" date="2020" name="Stud. Mycol.">
        <title>101 Dothideomycetes genomes: a test case for predicting lifestyles and emergence of pathogens.</title>
        <authorList>
            <person name="Haridas S."/>
            <person name="Albert R."/>
            <person name="Binder M."/>
            <person name="Bloem J."/>
            <person name="Labutti K."/>
            <person name="Salamov A."/>
            <person name="Andreopoulos B."/>
            <person name="Baker S."/>
            <person name="Barry K."/>
            <person name="Bills G."/>
            <person name="Bluhm B."/>
            <person name="Cannon C."/>
            <person name="Castanera R."/>
            <person name="Culley D."/>
            <person name="Daum C."/>
            <person name="Ezra D."/>
            <person name="Gonzalez J."/>
            <person name="Henrissat B."/>
            <person name="Kuo A."/>
            <person name="Liang C."/>
            <person name="Lipzen A."/>
            <person name="Lutzoni F."/>
            <person name="Magnuson J."/>
            <person name="Mondo S."/>
            <person name="Nolan M."/>
            <person name="Ohm R."/>
            <person name="Pangilinan J."/>
            <person name="Park H.-J."/>
            <person name="Ramirez L."/>
            <person name="Alfaro M."/>
            <person name="Sun H."/>
            <person name="Tritt A."/>
            <person name="Yoshinaga Y."/>
            <person name="Zwiers L.-H."/>
            <person name="Turgeon B."/>
            <person name="Goodwin S."/>
            <person name="Spatafora J."/>
            <person name="Crous P."/>
            <person name="Grigoriev I."/>
        </authorList>
    </citation>
    <scope>NUCLEOTIDE SEQUENCE</scope>
    <source>
        <strain evidence="2">CBS 379.55</strain>
    </source>
</reference>
<name>A0A6A6JPR0_WESOR</name>
<dbReference type="RefSeq" id="XP_033655205.1">
    <property type="nucleotide sequence ID" value="XM_033795489.1"/>
</dbReference>
<evidence type="ECO:0000256" key="1">
    <source>
        <dbReference type="SAM" id="MobiDB-lite"/>
    </source>
</evidence>
<dbReference type="OrthoDB" id="439993at2759"/>
<dbReference type="GeneID" id="54548664"/>